<dbReference type="PROSITE" id="PS50110">
    <property type="entry name" value="RESPONSE_REGULATORY"/>
    <property type="match status" value="1"/>
</dbReference>
<feature type="region of interest" description="Disordered" evidence="7">
    <location>
        <begin position="333"/>
        <end position="352"/>
    </location>
</feature>
<proteinExistence type="predicted"/>
<accession>A0A565BZP2</accession>
<organism evidence="9 10">
    <name type="scientific">Arabis nemorensis</name>
    <dbReference type="NCBI Taxonomy" id="586526"/>
    <lineage>
        <taxon>Eukaryota</taxon>
        <taxon>Viridiplantae</taxon>
        <taxon>Streptophyta</taxon>
        <taxon>Embryophyta</taxon>
        <taxon>Tracheophyta</taxon>
        <taxon>Spermatophyta</taxon>
        <taxon>Magnoliopsida</taxon>
        <taxon>eudicotyledons</taxon>
        <taxon>Gunneridae</taxon>
        <taxon>Pentapetalae</taxon>
        <taxon>rosids</taxon>
        <taxon>malvids</taxon>
        <taxon>Brassicales</taxon>
        <taxon>Brassicaceae</taxon>
        <taxon>Arabideae</taxon>
        <taxon>Arabis</taxon>
    </lineage>
</organism>
<dbReference type="EMBL" id="CABITT030000006">
    <property type="protein sequence ID" value="VVB06836.1"/>
    <property type="molecule type" value="Genomic_DNA"/>
</dbReference>
<dbReference type="OrthoDB" id="1054937at2759"/>
<feature type="compositionally biased region" description="Basic and acidic residues" evidence="7">
    <location>
        <begin position="209"/>
        <end position="241"/>
    </location>
</feature>
<name>A0A565BZP2_9BRAS</name>
<dbReference type="GO" id="GO:0000160">
    <property type="term" value="P:phosphorelay signal transduction system"/>
    <property type="evidence" value="ECO:0007669"/>
    <property type="project" value="UniProtKB-KW"/>
</dbReference>
<evidence type="ECO:0000256" key="1">
    <source>
        <dbReference type="ARBA" id="ARBA00004123"/>
    </source>
</evidence>
<keyword evidence="2" id="KW-0902">Two-component regulatory system</keyword>
<evidence type="ECO:0000256" key="3">
    <source>
        <dbReference type="ARBA" id="ARBA00023015"/>
    </source>
</evidence>
<comment type="subcellular location">
    <subcellularLocation>
        <location evidence="1">Nucleus</location>
    </subcellularLocation>
</comment>
<dbReference type="Proteomes" id="UP000489600">
    <property type="component" value="Unassembled WGS sequence"/>
</dbReference>
<dbReference type="AlphaFoldDB" id="A0A565BZP2"/>
<evidence type="ECO:0000256" key="7">
    <source>
        <dbReference type="SAM" id="MobiDB-lite"/>
    </source>
</evidence>
<evidence type="ECO:0000256" key="6">
    <source>
        <dbReference type="PROSITE-ProRule" id="PRU00169"/>
    </source>
</evidence>
<keyword evidence="4" id="KW-0804">Transcription</keyword>
<evidence type="ECO:0000256" key="2">
    <source>
        <dbReference type="ARBA" id="ARBA00023012"/>
    </source>
</evidence>
<dbReference type="Gene3D" id="3.40.50.2300">
    <property type="match status" value="1"/>
</dbReference>
<protein>
    <recommendedName>
        <fullName evidence="8">Response regulatory domain-containing protein</fullName>
    </recommendedName>
</protein>
<dbReference type="GO" id="GO:0005634">
    <property type="term" value="C:nucleus"/>
    <property type="evidence" value="ECO:0007669"/>
    <property type="project" value="UniProtKB-SubCell"/>
</dbReference>
<dbReference type="InterPro" id="IPR011006">
    <property type="entry name" value="CheY-like_superfamily"/>
</dbReference>
<dbReference type="Pfam" id="PF00072">
    <property type="entry name" value="Response_reg"/>
    <property type="match status" value="1"/>
</dbReference>
<dbReference type="InterPro" id="IPR045279">
    <property type="entry name" value="ARR-like"/>
</dbReference>
<keyword evidence="10" id="KW-1185">Reference proteome</keyword>
<evidence type="ECO:0000313" key="10">
    <source>
        <dbReference type="Proteomes" id="UP000489600"/>
    </source>
</evidence>
<evidence type="ECO:0000313" key="9">
    <source>
        <dbReference type="EMBL" id="VVB06836.1"/>
    </source>
</evidence>
<keyword evidence="3" id="KW-0805">Transcription regulation</keyword>
<sequence>MNGEEDFHVENTDKTERSHNDICVLLFHSNATALMNMSETLRKHGYRVVATRRADELPLIINNEKIDLVLAEFRLIEMNKYELLEKVKSLCEIPIVVAGKYVKDAPIFYCLYRGASFHLKKPFMDNFLENLWQFKVWAQEEFLCRIESDPLEEKCSITHTQPLGFELKGDNQNNEVKTEDLDEYEGDNFLSGDQKKPELIGLEMQNEFRQTDDEHSKGNKRKERADTYTGEHAEKDYSSHLGDQKKPKLVFADNMQIKTLEAIPNIEEANNGRVEPTETKKNGEGGEKEKPELVCMEELEKWSTQPVTDFAAYVAYEFEELDFQPLESVGESVGHGEVPLSPRESSNKEAVGRLQMQNPQRVLDEELMQDGISLSDLDFDLQEGQGSTSDLELLDEIYTDLAKELKP</sequence>
<evidence type="ECO:0000259" key="8">
    <source>
        <dbReference type="PROSITE" id="PS50110"/>
    </source>
</evidence>
<dbReference type="PANTHER" id="PTHR43874:SF58">
    <property type="entry name" value="TWO-COMPONENT RESPONSE REGULATOR-LIKE APRR8-RELATED"/>
    <property type="match status" value="1"/>
</dbReference>
<comment type="caution">
    <text evidence="9">The sequence shown here is derived from an EMBL/GenBank/DDBJ whole genome shotgun (WGS) entry which is preliminary data.</text>
</comment>
<dbReference type="InterPro" id="IPR001789">
    <property type="entry name" value="Sig_transdc_resp-reg_receiver"/>
</dbReference>
<comment type="caution">
    <text evidence="6">Lacks conserved residue(s) required for the propagation of feature annotation.</text>
</comment>
<evidence type="ECO:0000256" key="4">
    <source>
        <dbReference type="ARBA" id="ARBA00023163"/>
    </source>
</evidence>
<feature type="domain" description="Response regulatory" evidence="8">
    <location>
        <begin position="23"/>
        <end position="136"/>
    </location>
</feature>
<gene>
    <name evidence="9" type="ORF">ANE_LOCUS17280</name>
</gene>
<dbReference type="PANTHER" id="PTHR43874">
    <property type="entry name" value="TWO-COMPONENT RESPONSE REGULATOR"/>
    <property type="match status" value="1"/>
</dbReference>
<feature type="region of interest" description="Disordered" evidence="7">
    <location>
        <begin position="208"/>
        <end position="241"/>
    </location>
</feature>
<reference evidence="9" key="1">
    <citation type="submission" date="2019-07" db="EMBL/GenBank/DDBJ databases">
        <authorList>
            <person name="Dittberner H."/>
        </authorList>
    </citation>
    <scope>NUCLEOTIDE SEQUENCE [LARGE SCALE GENOMIC DNA]</scope>
</reference>
<dbReference type="SUPFAM" id="SSF52172">
    <property type="entry name" value="CheY-like"/>
    <property type="match status" value="1"/>
</dbReference>
<evidence type="ECO:0000256" key="5">
    <source>
        <dbReference type="ARBA" id="ARBA00023242"/>
    </source>
</evidence>
<keyword evidence="5" id="KW-0539">Nucleus</keyword>
<dbReference type="GO" id="GO:0009736">
    <property type="term" value="P:cytokinin-activated signaling pathway"/>
    <property type="evidence" value="ECO:0007669"/>
    <property type="project" value="InterPro"/>
</dbReference>